<sequence length="96" mass="10683">MAIGLRLVRVIVTFPLTQFLETSAFFIQRFFSNSAATLRGSTRASFSPGTIVELIRVVEPFISTELTVKKGDHPKIYAAVANIRIPSAMNSRCFFI</sequence>
<dbReference type="AlphaFoldDB" id="A0A6J7BBU9"/>
<evidence type="ECO:0000313" key="1">
    <source>
        <dbReference type="EMBL" id="CAB4841798.1"/>
    </source>
</evidence>
<reference evidence="1" key="1">
    <citation type="submission" date="2020-05" db="EMBL/GenBank/DDBJ databases">
        <authorList>
            <person name="Chiriac C."/>
            <person name="Salcher M."/>
            <person name="Ghai R."/>
            <person name="Kavagutti S V."/>
        </authorList>
    </citation>
    <scope>NUCLEOTIDE SEQUENCE</scope>
</reference>
<gene>
    <name evidence="1" type="ORF">UFOPK3255_00459</name>
</gene>
<organism evidence="1">
    <name type="scientific">freshwater metagenome</name>
    <dbReference type="NCBI Taxonomy" id="449393"/>
    <lineage>
        <taxon>unclassified sequences</taxon>
        <taxon>metagenomes</taxon>
        <taxon>ecological metagenomes</taxon>
    </lineage>
</organism>
<proteinExistence type="predicted"/>
<accession>A0A6J7BBU9</accession>
<protein>
    <submittedName>
        <fullName evidence="1">Unannotated protein</fullName>
    </submittedName>
</protein>
<name>A0A6J7BBU9_9ZZZZ</name>
<dbReference type="EMBL" id="CAFAZY010000043">
    <property type="protein sequence ID" value="CAB4841798.1"/>
    <property type="molecule type" value="Genomic_DNA"/>
</dbReference>